<reference evidence="5 6" key="1">
    <citation type="submission" date="2016-11" db="EMBL/GenBank/DDBJ databases">
        <title>Draft Genome Sequences of Nine Cyanobacterial Strains from Diverse Habitats.</title>
        <authorList>
            <person name="Zhu T."/>
            <person name="Hou S."/>
            <person name="Lu X."/>
            <person name="Hess W.R."/>
        </authorList>
    </citation>
    <scope>NUCLEOTIDE SEQUENCE [LARGE SCALE GENOMIC DNA]</scope>
    <source>
        <strain evidence="5 6">5.2 s.c.1</strain>
    </source>
</reference>
<dbReference type="SUPFAM" id="SSF48179">
    <property type="entry name" value="6-phosphogluconate dehydrogenase C-terminal domain-like"/>
    <property type="match status" value="1"/>
</dbReference>
<name>A0A1U7HGH7_9CHRO</name>
<gene>
    <name evidence="5" type="ORF">NIES1031_19545</name>
</gene>
<dbReference type="OrthoDB" id="9803238at2"/>
<dbReference type="Pfam" id="PF03721">
    <property type="entry name" value="UDPG_MGDP_dh_N"/>
    <property type="match status" value="1"/>
</dbReference>
<keyword evidence="2" id="KW-0520">NAD</keyword>
<dbReference type="STRING" id="247279.NIES1031_19545"/>
<dbReference type="InterPro" id="IPR028359">
    <property type="entry name" value="UDP_ManNAc/GlcNAc_DH"/>
</dbReference>
<accession>A0A1U7HGH7</accession>
<dbReference type="GO" id="GO:0051287">
    <property type="term" value="F:NAD binding"/>
    <property type="evidence" value="ECO:0007669"/>
    <property type="project" value="InterPro"/>
</dbReference>
<proteinExistence type="inferred from homology"/>
<dbReference type="AlphaFoldDB" id="A0A1U7HGH7"/>
<dbReference type="SUPFAM" id="SSF52413">
    <property type="entry name" value="UDP-glucose/GDP-mannose dehydrogenase C-terminal domain"/>
    <property type="match status" value="1"/>
</dbReference>
<dbReference type="PIRSF" id="PIRSF500136">
    <property type="entry name" value="UDP_ManNAc_DH"/>
    <property type="match status" value="1"/>
</dbReference>
<protein>
    <submittedName>
        <fullName evidence="5">UDP-N-acetyl-D-glucosamine dehydrogenase</fullName>
    </submittedName>
</protein>
<dbReference type="EMBL" id="MRCC01000019">
    <property type="protein sequence ID" value="OKH22651.1"/>
    <property type="molecule type" value="Genomic_DNA"/>
</dbReference>
<keyword evidence="1" id="KW-0560">Oxidoreductase</keyword>
<evidence type="ECO:0000259" key="4">
    <source>
        <dbReference type="SMART" id="SM00984"/>
    </source>
</evidence>
<sequence length="437" mass="48349">MYFLKELKGQLASKQATIGVIGLGYVGLPLLVAFAEKGFSVIGFDIDQNKIHQIEQGRSYIKHIPGEQLQNKLISATSDMSRLKEPDVIIICVPTPLSIHREPDLSYVTQTAYEIAHYLRMGQLVVLQSTTYPGTTEEVVLPILAGTGLVVGEEFALAYSPEREDPANADYSIFNVPKVIGGVTPTCLDLAQTLYNQIITQTVSVSSTRTAEASKILENIYRSVNIALVNELKILFHKMDIDVWEVIEAAKTKPFGFQAFYPGPGWGGHCIPIDPFYLTWKAREYDLSLRFIELAGEVNTLMPSYVVSRLVSALNNCGKPLKNSEVLILGVAYKKNVDDQRESPALKIIQLLQQQGANVSYHDPYAPTCTNHRHFPEINLQSTALTKENLATFDAVIIATDHDDVDYKLIADYSSLIIDTRNVLATKGLRTANTVSA</sequence>
<dbReference type="SUPFAM" id="SSF51735">
    <property type="entry name" value="NAD(P)-binding Rossmann-fold domains"/>
    <property type="match status" value="1"/>
</dbReference>
<dbReference type="PANTHER" id="PTHR43491">
    <property type="entry name" value="UDP-N-ACETYL-D-MANNOSAMINE DEHYDROGENASE"/>
    <property type="match status" value="1"/>
</dbReference>
<evidence type="ECO:0000256" key="2">
    <source>
        <dbReference type="ARBA" id="ARBA00023027"/>
    </source>
</evidence>
<dbReference type="InterPro" id="IPR036220">
    <property type="entry name" value="UDP-Glc/GDP-Man_DH_C_sf"/>
</dbReference>
<dbReference type="PIRSF" id="PIRSF000124">
    <property type="entry name" value="UDPglc_GDPman_dh"/>
    <property type="match status" value="1"/>
</dbReference>
<feature type="domain" description="UDP-glucose/GDP-mannose dehydrogenase C-terminal" evidence="4">
    <location>
        <begin position="327"/>
        <end position="426"/>
    </location>
</feature>
<comment type="similarity">
    <text evidence="3">Belongs to the UDP-glucose/GDP-mannose dehydrogenase family.</text>
</comment>
<evidence type="ECO:0000256" key="1">
    <source>
        <dbReference type="ARBA" id="ARBA00023002"/>
    </source>
</evidence>
<dbReference type="SMART" id="SM00984">
    <property type="entry name" value="UDPG_MGDP_dh_C"/>
    <property type="match status" value="1"/>
</dbReference>
<evidence type="ECO:0000313" key="5">
    <source>
        <dbReference type="EMBL" id="OKH22651.1"/>
    </source>
</evidence>
<keyword evidence="6" id="KW-1185">Reference proteome</keyword>
<dbReference type="PANTHER" id="PTHR43491:SF1">
    <property type="entry name" value="UDP-N-ACETYL-D-MANNOSAMINE DEHYDROGENASE"/>
    <property type="match status" value="1"/>
</dbReference>
<dbReference type="GO" id="GO:0016616">
    <property type="term" value="F:oxidoreductase activity, acting on the CH-OH group of donors, NAD or NADP as acceptor"/>
    <property type="evidence" value="ECO:0007669"/>
    <property type="project" value="InterPro"/>
</dbReference>
<dbReference type="InterPro" id="IPR014027">
    <property type="entry name" value="UDP-Glc/GDP-Man_DH_C"/>
</dbReference>
<dbReference type="InterPro" id="IPR001732">
    <property type="entry name" value="UDP-Glc/GDP-Man_DH_N"/>
</dbReference>
<dbReference type="NCBIfam" id="TIGR03026">
    <property type="entry name" value="NDP-sugDHase"/>
    <property type="match status" value="1"/>
</dbReference>
<dbReference type="Pfam" id="PF00984">
    <property type="entry name" value="UDPG_MGDP_dh"/>
    <property type="match status" value="1"/>
</dbReference>
<evidence type="ECO:0000256" key="3">
    <source>
        <dbReference type="PIRNR" id="PIRNR000124"/>
    </source>
</evidence>
<dbReference type="GO" id="GO:0016628">
    <property type="term" value="F:oxidoreductase activity, acting on the CH-CH group of donors, NAD or NADP as acceptor"/>
    <property type="evidence" value="ECO:0007669"/>
    <property type="project" value="InterPro"/>
</dbReference>
<dbReference type="InterPro" id="IPR008927">
    <property type="entry name" value="6-PGluconate_DH-like_C_sf"/>
</dbReference>
<dbReference type="InterPro" id="IPR036291">
    <property type="entry name" value="NAD(P)-bd_dom_sf"/>
</dbReference>
<dbReference type="GO" id="GO:0000271">
    <property type="term" value="P:polysaccharide biosynthetic process"/>
    <property type="evidence" value="ECO:0007669"/>
    <property type="project" value="InterPro"/>
</dbReference>
<organism evidence="5 6">
    <name type="scientific">Chroogloeocystis siderophila 5.2 s.c.1</name>
    <dbReference type="NCBI Taxonomy" id="247279"/>
    <lineage>
        <taxon>Bacteria</taxon>
        <taxon>Bacillati</taxon>
        <taxon>Cyanobacteriota</taxon>
        <taxon>Cyanophyceae</taxon>
        <taxon>Oscillatoriophycideae</taxon>
        <taxon>Chroococcales</taxon>
        <taxon>Chroococcaceae</taxon>
        <taxon>Chroogloeocystis</taxon>
    </lineage>
</organism>
<dbReference type="RefSeq" id="WP_073551145.1">
    <property type="nucleotide sequence ID" value="NZ_CAWMVK010000011.1"/>
</dbReference>
<dbReference type="Gene3D" id="3.40.50.720">
    <property type="entry name" value="NAD(P)-binding Rossmann-like Domain"/>
    <property type="match status" value="2"/>
</dbReference>
<evidence type="ECO:0000313" key="6">
    <source>
        <dbReference type="Proteomes" id="UP000185984"/>
    </source>
</evidence>
<dbReference type="Pfam" id="PF03720">
    <property type="entry name" value="UDPG_MGDP_dh_C"/>
    <property type="match status" value="1"/>
</dbReference>
<dbReference type="Proteomes" id="UP000185984">
    <property type="component" value="Unassembled WGS sequence"/>
</dbReference>
<dbReference type="InterPro" id="IPR017476">
    <property type="entry name" value="UDP-Glc/GDP-Man"/>
</dbReference>
<dbReference type="InterPro" id="IPR014026">
    <property type="entry name" value="UDP-Glc/GDP-Man_DH_dimer"/>
</dbReference>
<comment type="caution">
    <text evidence="5">The sequence shown here is derived from an EMBL/GenBank/DDBJ whole genome shotgun (WGS) entry which is preliminary data.</text>
</comment>